<gene>
    <name evidence="1" type="ORF">Q5H93_04365</name>
</gene>
<name>A0ABT9BA95_9BACT</name>
<dbReference type="Proteomes" id="UP001176429">
    <property type="component" value="Unassembled WGS sequence"/>
</dbReference>
<accession>A0ABT9BA95</accession>
<evidence type="ECO:0000313" key="2">
    <source>
        <dbReference type="Proteomes" id="UP001176429"/>
    </source>
</evidence>
<evidence type="ECO:0008006" key="3">
    <source>
        <dbReference type="Google" id="ProtNLM"/>
    </source>
</evidence>
<organism evidence="1 2">
    <name type="scientific">Hymenobacter aranciens</name>
    <dbReference type="NCBI Taxonomy" id="3063996"/>
    <lineage>
        <taxon>Bacteria</taxon>
        <taxon>Pseudomonadati</taxon>
        <taxon>Bacteroidota</taxon>
        <taxon>Cytophagia</taxon>
        <taxon>Cytophagales</taxon>
        <taxon>Hymenobacteraceae</taxon>
        <taxon>Hymenobacter</taxon>
    </lineage>
</organism>
<keyword evidence="2" id="KW-1185">Reference proteome</keyword>
<proteinExistence type="predicted"/>
<reference evidence="1" key="1">
    <citation type="submission" date="2023-07" db="EMBL/GenBank/DDBJ databases">
        <authorList>
            <person name="Kim M.K."/>
        </authorList>
    </citation>
    <scope>NUCLEOTIDE SEQUENCE</scope>
    <source>
        <strain evidence="1">ASUV-10-1</strain>
    </source>
</reference>
<dbReference type="RefSeq" id="WP_305005269.1">
    <property type="nucleotide sequence ID" value="NZ_JAUQSY010000002.1"/>
</dbReference>
<sequence>MPFATGLPIYFENPAGRVLEHPNGYAVFVYAPGKRVLTELQALLTHTAQLLNRRNWSRILADQRHMTPLTEEESKWILEYWLDPANQRPQGIYSAILLAEDVFARLSVSQLMQDAQASALTYHLFDNEPEASAWLQKQH</sequence>
<protein>
    <recommendedName>
        <fullName evidence="3">STAS/SEC14 domain-containing protein</fullName>
    </recommendedName>
</protein>
<evidence type="ECO:0000313" key="1">
    <source>
        <dbReference type="EMBL" id="MDO7873957.1"/>
    </source>
</evidence>
<dbReference type="EMBL" id="JAUQSY010000002">
    <property type="protein sequence ID" value="MDO7873957.1"/>
    <property type="molecule type" value="Genomic_DNA"/>
</dbReference>
<comment type="caution">
    <text evidence="1">The sequence shown here is derived from an EMBL/GenBank/DDBJ whole genome shotgun (WGS) entry which is preliminary data.</text>
</comment>